<feature type="region of interest" description="Disordered" evidence="1">
    <location>
        <begin position="1"/>
        <end position="31"/>
    </location>
</feature>
<protein>
    <submittedName>
        <fullName evidence="3">Sperm-associated antigen 7 homolog,Sperm-associated antigen 7</fullName>
    </submittedName>
</protein>
<dbReference type="EMBL" id="CAHIKZ030003250">
    <property type="protein sequence ID" value="CAE1297994.1"/>
    <property type="molecule type" value="Genomic_DNA"/>
</dbReference>
<dbReference type="Proteomes" id="UP000597762">
    <property type="component" value="Unassembled WGS sequence"/>
</dbReference>
<gene>
    <name evidence="3" type="ORF">SPHA_52373</name>
</gene>
<sequence>MEKPPSIGDEKAKKRAKEQNAMLQKKQEEDKARLENFRVKMQKQIHTFITDGAQQKHKLEPMDKVYRAIVHEVADVAGLTSFSFGQEEEDRYVMLWKKEFAPSDEELLAYRRGEEWDPEKAKELAKQKEFDSQTESNPLKRKASEAAPTFDYKEKYKHLIGEEAAKDAAKQTTANKSYGFVPSENKRDSRTIEQVLADSRAKKQKKSDDGSAGPTDIQDSPPSLNLASENV</sequence>
<feature type="compositionally biased region" description="Polar residues" evidence="1">
    <location>
        <begin position="217"/>
        <end position="231"/>
    </location>
</feature>
<dbReference type="GO" id="GO:0003676">
    <property type="term" value="F:nucleic acid binding"/>
    <property type="evidence" value="ECO:0007669"/>
    <property type="project" value="UniProtKB-UniRule"/>
</dbReference>
<feature type="compositionally biased region" description="Basic and acidic residues" evidence="1">
    <location>
        <begin position="1"/>
        <end position="12"/>
    </location>
</feature>
<feature type="region of interest" description="Disordered" evidence="1">
    <location>
        <begin position="113"/>
        <end position="147"/>
    </location>
</feature>
<dbReference type="Gene3D" id="3.30.1370.50">
    <property type="entry name" value="R3H-like domain"/>
    <property type="match status" value="1"/>
</dbReference>
<evidence type="ECO:0000313" key="4">
    <source>
        <dbReference type="Proteomes" id="UP000597762"/>
    </source>
</evidence>
<accession>A0A812DBT5</accession>
<name>A0A812DBT5_ACAPH</name>
<dbReference type="InterPro" id="IPR001374">
    <property type="entry name" value="R3H_dom"/>
</dbReference>
<feature type="compositionally biased region" description="Basic and acidic residues" evidence="1">
    <location>
        <begin position="113"/>
        <end position="131"/>
    </location>
</feature>
<feature type="domain" description="R3H" evidence="2">
    <location>
        <begin position="35"/>
        <end position="98"/>
    </location>
</feature>
<dbReference type="PANTHER" id="PTHR13498:SF3">
    <property type="entry name" value="SPERM-ASSOCIATED ANTIGEN 7"/>
    <property type="match status" value="1"/>
</dbReference>
<proteinExistence type="predicted"/>
<keyword evidence="4" id="KW-1185">Reference proteome</keyword>
<organism evidence="3 4">
    <name type="scientific">Acanthosepion pharaonis</name>
    <name type="common">Pharaoh cuttlefish</name>
    <name type="synonym">Sepia pharaonis</name>
    <dbReference type="NCBI Taxonomy" id="158019"/>
    <lineage>
        <taxon>Eukaryota</taxon>
        <taxon>Metazoa</taxon>
        <taxon>Spiralia</taxon>
        <taxon>Lophotrochozoa</taxon>
        <taxon>Mollusca</taxon>
        <taxon>Cephalopoda</taxon>
        <taxon>Coleoidea</taxon>
        <taxon>Decapodiformes</taxon>
        <taxon>Sepiida</taxon>
        <taxon>Sepiina</taxon>
        <taxon>Sepiidae</taxon>
        <taxon>Acanthosepion</taxon>
    </lineage>
</organism>
<dbReference type="AlphaFoldDB" id="A0A812DBT5"/>
<dbReference type="OrthoDB" id="5979509at2759"/>
<dbReference type="PROSITE" id="PS51061">
    <property type="entry name" value="R3H"/>
    <property type="match status" value="1"/>
</dbReference>
<dbReference type="InterPro" id="IPR017330">
    <property type="entry name" value="SPAG7"/>
</dbReference>
<evidence type="ECO:0000313" key="3">
    <source>
        <dbReference type="EMBL" id="CAE1297994.1"/>
    </source>
</evidence>
<dbReference type="SUPFAM" id="SSF82708">
    <property type="entry name" value="R3H domain"/>
    <property type="match status" value="1"/>
</dbReference>
<dbReference type="Pfam" id="PF01424">
    <property type="entry name" value="R3H"/>
    <property type="match status" value="1"/>
</dbReference>
<dbReference type="PANTHER" id="PTHR13498">
    <property type="entry name" value="SPERM ASSOCIATED ANTIGEN 7"/>
    <property type="match status" value="1"/>
</dbReference>
<comment type="caution">
    <text evidence="3">The sequence shown here is derived from an EMBL/GenBank/DDBJ whole genome shotgun (WGS) entry which is preliminary data.</text>
</comment>
<dbReference type="SMART" id="SM00393">
    <property type="entry name" value="R3H"/>
    <property type="match status" value="1"/>
</dbReference>
<evidence type="ECO:0000256" key="1">
    <source>
        <dbReference type="SAM" id="MobiDB-lite"/>
    </source>
</evidence>
<feature type="region of interest" description="Disordered" evidence="1">
    <location>
        <begin position="167"/>
        <end position="231"/>
    </location>
</feature>
<evidence type="ECO:0000259" key="2">
    <source>
        <dbReference type="PROSITE" id="PS51061"/>
    </source>
</evidence>
<dbReference type="InterPro" id="IPR036867">
    <property type="entry name" value="R3H_dom_sf"/>
</dbReference>
<reference evidence="3" key="1">
    <citation type="submission" date="2021-01" db="EMBL/GenBank/DDBJ databases">
        <authorList>
            <person name="Li R."/>
            <person name="Bekaert M."/>
        </authorList>
    </citation>
    <scope>NUCLEOTIDE SEQUENCE</scope>
    <source>
        <strain evidence="3">Farmed</strain>
    </source>
</reference>